<evidence type="ECO:0000259" key="1">
    <source>
        <dbReference type="PROSITE" id="PS51186"/>
    </source>
</evidence>
<protein>
    <recommendedName>
        <fullName evidence="1">N-acetyltransferase domain-containing protein</fullName>
    </recommendedName>
</protein>
<dbReference type="GO" id="GO:0016747">
    <property type="term" value="F:acyltransferase activity, transferring groups other than amino-acyl groups"/>
    <property type="evidence" value="ECO:0007669"/>
    <property type="project" value="InterPro"/>
</dbReference>
<dbReference type="PROSITE" id="PS51186">
    <property type="entry name" value="GNAT"/>
    <property type="match status" value="1"/>
</dbReference>
<accession>A0A164AFB1</accession>
<dbReference type="Gene3D" id="3.40.630.30">
    <property type="match status" value="1"/>
</dbReference>
<evidence type="ECO:0000313" key="2">
    <source>
        <dbReference type="EMBL" id="KZD24720.1"/>
    </source>
</evidence>
<dbReference type="STRING" id="943830.A4A58_20435"/>
<comment type="caution">
    <text evidence="2">The sequence shown here is derived from an EMBL/GenBank/DDBJ whole genome shotgun (WGS) entry which is preliminary data.</text>
</comment>
<evidence type="ECO:0000313" key="3">
    <source>
        <dbReference type="Proteomes" id="UP000076574"/>
    </source>
</evidence>
<dbReference type="CDD" id="cd04301">
    <property type="entry name" value="NAT_SF"/>
    <property type="match status" value="1"/>
</dbReference>
<name>A0A164AFB1_9BRAD</name>
<organism evidence="2 3">
    <name type="scientific">Tardiphaga robiniae</name>
    <dbReference type="NCBI Taxonomy" id="943830"/>
    <lineage>
        <taxon>Bacteria</taxon>
        <taxon>Pseudomonadati</taxon>
        <taxon>Pseudomonadota</taxon>
        <taxon>Alphaproteobacteria</taxon>
        <taxon>Hyphomicrobiales</taxon>
        <taxon>Nitrobacteraceae</taxon>
        <taxon>Tardiphaga</taxon>
    </lineage>
</organism>
<sequence>MEARAMTRAPSRLATKMAVRSRAILRDATCNDIPALICLIRRSWLVAWAPELPFEAVQAFAAADPVTNHVQTIWRSFVVATIDTDLVGVLHVTGDCIETLHVDHKTWGAGIGSQLMTYAEHQIAKHHAIGRLEVRTFNERAISFYQSRGWSEFRRYPGFECNSPIENIEMQKSLRICSEEPSSSKI</sequence>
<dbReference type="Proteomes" id="UP000076574">
    <property type="component" value="Unassembled WGS sequence"/>
</dbReference>
<proteinExistence type="predicted"/>
<dbReference type="SUPFAM" id="SSF55729">
    <property type="entry name" value="Acyl-CoA N-acyltransferases (Nat)"/>
    <property type="match status" value="1"/>
</dbReference>
<feature type="domain" description="N-acetyltransferase" evidence="1">
    <location>
        <begin position="23"/>
        <end position="175"/>
    </location>
</feature>
<dbReference type="Pfam" id="PF00583">
    <property type="entry name" value="Acetyltransf_1"/>
    <property type="match status" value="1"/>
</dbReference>
<dbReference type="AlphaFoldDB" id="A0A164AFB1"/>
<gene>
    <name evidence="2" type="ORF">A4A58_20435</name>
</gene>
<dbReference type="EMBL" id="LVYV01000002">
    <property type="protein sequence ID" value="KZD24720.1"/>
    <property type="molecule type" value="Genomic_DNA"/>
</dbReference>
<reference evidence="2 3" key="1">
    <citation type="submission" date="2016-03" db="EMBL/GenBank/DDBJ databases">
        <title>Microsymbionts genomes from the relict species Vavilovia formosa (Stev.) Fed.</title>
        <authorList>
            <person name="Kopat V."/>
            <person name="Chirak E."/>
            <person name="Kimeklis A."/>
            <person name="Andronov E."/>
        </authorList>
    </citation>
    <scope>NUCLEOTIDE SEQUENCE [LARGE SCALE GENOMIC DNA]</scope>
    <source>
        <strain evidence="2 3">Vaf07</strain>
    </source>
</reference>
<keyword evidence="3" id="KW-1185">Reference proteome</keyword>
<dbReference type="InterPro" id="IPR016181">
    <property type="entry name" value="Acyl_CoA_acyltransferase"/>
</dbReference>
<dbReference type="InterPro" id="IPR000182">
    <property type="entry name" value="GNAT_dom"/>
</dbReference>